<dbReference type="GO" id="GO:0004034">
    <property type="term" value="F:aldose 1-epimerase activity"/>
    <property type="evidence" value="ECO:0007669"/>
    <property type="project" value="UniProtKB-EC"/>
</dbReference>
<evidence type="ECO:0000256" key="8">
    <source>
        <dbReference type="ARBA" id="ARBA00014165"/>
    </source>
</evidence>
<keyword evidence="11" id="KW-0106">Calcium</keyword>
<keyword evidence="13 14" id="KW-0119">Carbohydrate metabolism</keyword>
<dbReference type="PIRSF" id="PIRSF005096">
    <property type="entry name" value="GALM"/>
    <property type="match status" value="1"/>
</dbReference>
<evidence type="ECO:0000256" key="11">
    <source>
        <dbReference type="ARBA" id="ARBA00022837"/>
    </source>
</evidence>
<dbReference type="EC" id="5.1.3.3" evidence="7 14"/>
<organism evidence="18 19">
    <name type="scientific">Duncaniella muris</name>
    <dbReference type="NCBI Taxonomy" id="2094150"/>
    <lineage>
        <taxon>Bacteria</taxon>
        <taxon>Pseudomonadati</taxon>
        <taxon>Bacteroidota</taxon>
        <taxon>Bacteroidia</taxon>
        <taxon>Bacteroidales</taxon>
        <taxon>Muribaculaceae</taxon>
        <taxon>Duncaniella</taxon>
    </lineage>
</organism>
<dbReference type="GeneID" id="82526607"/>
<evidence type="ECO:0000256" key="4">
    <source>
        <dbReference type="ARBA" id="ARBA00005028"/>
    </source>
</evidence>
<comment type="cofactor">
    <cofactor evidence="2">
        <name>Ca(2+)</name>
        <dbReference type="ChEBI" id="CHEBI:29108"/>
    </cofactor>
</comment>
<dbReference type="InterPro" id="IPR015443">
    <property type="entry name" value="Aldose_1-epimerase"/>
</dbReference>
<comment type="subunit">
    <text evidence="6">Monomer.</text>
</comment>
<evidence type="ECO:0000256" key="10">
    <source>
        <dbReference type="ARBA" id="ARBA00022553"/>
    </source>
</evidence>
<comment type="catalytic activity">
    <reaction evidence="1 14">
        <text>alpha-D-glucose = beta-D-glucose</text>
        <dbReference type="Rhea" id="RHEA:10264"/>
        <dbReference type="ChEBI" id="CHEBI:15903"/>
        <dbReference type="ChEBI" id="CHEBI:17925"/>
        <dbReference type="EC" id="5.1.3.3"/>
    </reaction>
</comment>
<evidence type="ECO:0000256" key="5">
    <source>
        <dbReference type="ARBA" id="ARBA00006206"/>
    </source>
</evidence>
<dbReference type="GO" id="GO:0006006">
    <property type="term" value="P:glucose metabolic process"/>
    <property type="evidence" value="ECO:0007669"/>
    <property type="project" value="TreeGrafter"/>
</dbReference>
<dbReference type="NCBIfam" id="NF008277">
    <property type="entry name" value="PRK11055.1"/>
    <property type="match status" value="1"/>
</dbReference>
<evidence type="ECO:0000256" key="12">
    <source>
        <dbReference type="ARBA" id="ARBA00023235"/>
    </source>
</evidence>
<protein>
    <recommendedName>
        <fullName evidence="8 14">Aldose 1-epimerase</fullName>
        <ecNumber evidence="7 14">5.1.3.3</ecNumber>
    </recommendedName>
</protein>
<evidence type="ECO:0000256" key="3">
    <source>
        <dbReference type="ARBA" id="ARBA00004496"/>
    </source>
</evidence>
<feature type="binding site" evidence="16">
    <location>
        <position position="284"/>
    </location>
    <ligand>
        <name>beta-D-galactose</name>
        <dbReference type="ChEBI" id="CHEBI:27667"/>
    </ligand>
</feature>
<dbReference type="RefSeq" id="WP_107032744.1">
    <property type="nucleotide sequence ID" value="NZ_CAOLBL010000017.1"/>
</dbReference>
<keyword evidence="12 14" id="KW-0413">Isomerase</keyword>
<evidence type="ECO:0000313" key="18">
    <source>
        <dbReference type="EMBL" id="PWB01454.1"/>
    </source>
</evidence>
<evidence type="ECO:0000256" key="7">
    <source>
        <dbReference type="ARBA" id="ARBA00013185"/>
    </source>
</evidence>
<evidence type="ECO:0000256" key="17">
    <source>
        <dbReference type="PIRSR" id="PIRSR005096-3"/>
    </source>
</evidence>
<keyword evidence="9" id="KW-0963">Cytoplasm</keyword>
<dbReference type="Proteomes" id="UP000244905">
    <property type="component" value="Unassembled WGS sequence"/>
</dbReference>
<evidence type="ECO:0000256" key="14">
    <source>
        <dbReference type="PIRNR" id="PIRNR005096"/>
    </source>
</evidence>
<dbReference type="InterPro" id="IPR011013">
    <property type="entry name" value="Gal_mutarotase_sf_dom"/>
</dbReference>
<dbReference type="GO" id="GO:0005737">
    <property type="term" value="C:cytoplasm"/>
    <property type="evidence" value="ECO:0007669"/>
    <property type="project" value="UniProtKB-SubCell"/>
</dbReference>
<sequence length="385" mass="41854">MKFTYLTAFIVAGAALTLTSCGENKKTSDLTESGLDPDNFVTTVNGKTTGLYTLKNNSGMEVCITNFGGRIVSLTVPDRDGTPTDVVLGFDSIASYLPENNQTDFGAAIGRYANRINQGRMVIDGDSIRLPQNNFGHCLHGGPAGWQYQVYDVIAANDSTLVLEMDSPDGDNNFPGNVKATVCYTLTPDNALDIAYSAVTDRPTVINMTNHSYFNLSGDPDKAITDHLLYINAADYTPVDSTFMTTGEIASVKDTPMDFTTPRAIGEKIDETDFEQISNGMGYDHNWVLTTNGNDSIIAASLYAPSTGIRLDVFTDEPGIQVYSGNFLDGSVKGKNGKVYNKRAAICLESQHYPDSPNKPQWPSVILRPGETYSSHCVFRFGIEK</sequence>
<evidence type="ECO:0000256" key="2">
    <source>
        <dbReference type="ARBA" id="ARBA00001913"/>
    </source>
</evidence>
<feature type="binding site" evidence="17">
    <location>
        <begin position="114"/>
        <end position="115"/>
    </location>
    <ligand>
        <name>beta-D-galactose</name>
        <dbReference type="ChEBI" id="CHEBI:27667"/>
    </ligand>
</feature>
<evidence type="ECO:0000256" key="6">
    <source>
        <dbReference type="ARBA" id="ARBA00011245"/>
    </source>
</evidence>
<dbReference type="EMBL" id="PUEC01000021">
    <property type="protein sequence ID" value="PWB01454.1"/>
    <property type="molecule type" value="Genomic_DNA"/>
</dbReference>
<proteinExistence type="inferred from homology"/>
<comment type="pathway">
    <text evidence="4 14">Carbohydrate metabolism; hexose metabolism.</text>
</comment>
<dbReference type="InterPro" id="IPR047215">
    <property type="entry name" value="Galactose_mutarotase-like"/>
</dbReference>
<dbReference type="PANTHER" id="PTHR10091">
    <property type="entry name" value="ALDOSE-1-EPIMERASE"/>
    <property type="match status" value="1"/>
</dbReference>
<feature type="active site" description="Proton donor" evidence="15">
    <location>
        <position position="211"/>
    </location>
</feature>
<keyword evidence="10" id="KW-0597">Phosphoprotein</keyword>
<comment type="similarity">
    <text evidence="5 14">Belongs to the aldose epimerase family.</text>
</comment>
<dbReference type="GO" id="GO:0030246">
    <property type="term" value="F:carbohydrate binding"/>
    <property type="evidence" value="ECO:0007669"/>
    <property type="project" value="InterPro"/>
</dbReference>
<dbReference type="FunFam" id="2.70.98.10:FF:000003">
    <property type="entry name" value="Aldose 1-epimerase"/>
    <property type="match status" value="1"/>
</dbReference>
<evidence type="ECO:0000256" key="16">
    <source>
        <dbReference type="PIRSR" id="PIRSR005096-2"/>
    </source>
</evidence>
<dbReference type="PROSITE" id="PS00545">
    <property type="entry name" value="ALDOSE_1_EPIMERASE"/>
    <property type="match status" value="1"/>
</dbReference>
<dbReference type="CDD" id="cd09019">
    <property type="entry name" value="galactose_mutarotase_like"/>
    <property type="match status" value="1"/>
</dbReference>
<dbReference type="InterPro" id="IPR014718">
    <property type="entry name" value="GH-type_carb-bd"/>
</dbReference>
<gene>
    <name evidence="18" type="ORF">C5O23_09670</name>
</gene>
<evidence type="ECO:0000256" key="13">
    <source>
        <dbReference type="ARBA" id="ARBA00023277"/>
    </source>
</evidence>
<dbReference type="GO" id="GO:0033499">
    <property type="term" value="P:galactose catabolic process via UDP-galactose, Leloir pathway"/>
    <property type="evidence" value="ECO:0007669"/>
    <property type="project" value="TreeGrafter"/>
</dbReference>
<keyword evidence="19" id="KW-1185">Reference proteome</keyword>
<name>A0A2V1IK00_9BACT</name>
<accession>A0A2V1IK00</accession>
<evidence type="ECO:0000256" key="1">
    <source>
        <dbReference type="ARBA" id="ARBA00001614"/>
    </source>
</evidence>
<feature type="binding site" evidence="17">
    <location>
        <begin position="211"/>
        <end position="213"/>
    </location>
    <ligand>
        <name>beta-D-galactose</name>
        <dbReference type="ChEBI" id="CHEBI:27667"/>
    </ligand>
</feature>
<dbReference type="UniPathway" id="UPA00242"/>
<dbReference type="AlphaFoldDB" id="A0A2V1IK00"/>
<comment type="caution">
    <text evidence="18">The sequence shown here is derived from an EMBL/GenBank/DDBJ whole genome shotgun (WGS) entry which is preliminary data.</text>
</comment>
<dbReference type="Gene3D" id="2.70.98.10">
    <property type="match status" value="1"/>
</dbReference>
<dbReference type="Pfam" id="PF01263">
    <property type="entry name" value="Aldose_epim"/>
    <property type="match status" value="1"/>
</dbReference>
<dbReference type="InterPro" id="IPR008183">
    <property type="entry name" value="Aldose_1/G6P_1-epimerase"/>
</dbReference>
<feature type="active site" description="Proton acceptor" evidence="15">
    <location>
        <position position="349"/>
    </location>
</feature>
<evidence type="ECO:0000313" key="19">
    <source>
        <dbReference type="Proteomes" id="UP000244905"/>
    </source>
</evidence>
<comment type="subcellular location">
    <subcellularLocation>
        <location evidence="3">Cytoplasm</location>
    </subcellularLocation>
</comment>
<dbReference type="PROSITE" id="PS51257">
    <property type="entry name" value="PROKAR_LIPOPROTEIN"/>
    <property type="match status" value="1"/>
</dbReference>
<reference evidence="19" key="1">
    <citation type="submission" date="2018-02" db="EMBL/GenBank/DDBJ databases">
        <authorList>
            <person name="Clavel T."/>
            <person name="Strowig T."/>
        </authorList>
    </citation>
    <scope>NUCLEOTIDE SEQUENCE [LARGE SCALE GENOMIC DNA]</scope>
    <source>
        <strain evidence="19">DSM 103720</strain>
    </source>
</reference>
<dbReference type="InterPro" id="IPR018052">
    <property type="entry name" value="Ald1_epimerase_CS"/>
</dbReference>
<evidence type="ECO:0000256" key="15">
    <source>
        <dbReference type="PIRSR" id="PIRSR005096-1"/>
    </source>
</evidence>
<dbReference type="SUPFAM" id="SSF74650">
    <property type="entry name" value="Galactose mutarotase-like"/>
    <property type="match status" value="1"/>
</dbReference>
<evidence type="ECO:0000256" key="9">
    <source>
        <dbReference type="ARBA" id="ARBA00022490"/>
    </source>
</evidence>
<dbReference type="PANTHER" id="PTHR10091:SF0">
    <property type="entry name" value="GALACTOSE MUTAROTASE"/>
    <property type="match status" value="1"/>
</dbReference>